<keyword evidence="1" id="KW-0732">Signal</keyword>
<accession>A0ABV9L1D8</accession>
<keyword evidence="3" id="KW-1185">Reference proteome</keyword>
<evidence type="ECO:0000313" key="3">
    <source>
        <dbReference type="Proteomes" id="UP001596023"/>
    </source>
</evidence>
<dbReference type="RefSeq" id="WP_380000421.1">
    <property type="nucleotide sequence ID" value="NZ_JBHSGN010000131.1"/>
</dbReference>
<feature type="chain" id="PRO_5046438690" evidence="1">
    <location>
        <begin position="20"/>
        <end position="257"/>
    </location>
</feature>
<proteinExistence type="predicted"/>
<gene>
    <name evidence="2" type="ORF">ACFO6W_21770</name>
</gene>
<dbReference type="EMBL" id="JBHSGN010000131">
    <property type="protein sequence ID" value="MFC4676314.1"/>
    <property type="molecule type" value="Genomic_DNA"/>
</dbReference>
<dbReference type="Pfam" id="PF20329">
    <property type="entry name" value="DUF6624"/>
    <property type="match status" value="1"/>
</dbReference>
<feature type="signal peptide" evidence="1">
    <location>
        <begin position="1"/>
        <end position="19"/>
    </location>
</feature>
<evidence type="ECO:0000256" key="1">
    <source>
        <dbReference type="SAM" id="SignalP"/>
    </source>
</evidence>
<sequence>MKKIFILFLFVQIPFLVKAQTLSELQDSCYYYIEHNDTLSFNNAYVKIFNIFEQEMNPEIYSLKNELRKMGNNDQSIRILLMDSQKKYGETDLRTKNIRRIMNGIDSLNAGKVTQIIDKYGWLSSDDIGEEASDAIFLCIQHCSDATIQNKYLPVLEDAVKKGTVKGWQYAFLTDRCLMNQGKTQIYGTQTILSKDKKTYLVPLQDIENVNKLRKEIGLEPLEEYLRSFGEDWSKEKYMEELPRCKEIYDNWYKNKK</sequence>
<dbReference type="Proteomes" id="UP001596023">
    <property type="component" value="Unassembled WGS sequence"/>
</dbReference>
<dbReference type="InterPro" id="IPR046732">
    <property type="entry name" value="DUF6624"/>
</dbReference>
<reference evidence="3" key="1">
    <citation type="journal article" date="2019" name="Int. J. Syst. Evol. Microbiol.">
        <title>The Global Catalogue of Microorganisms (GCM) 10K type strain sequencing project: providing services to taxonomists for standard genome sequencing and annotation.</title>
        <authorList>
            <consortium name="The Broad Institute Genomics Platform"/>
            <consortium name="The Broad Institute Genome Sequencing Center for Infectious Disease"/>
            <person name="Wu L."/>
            <person name="Ma J."/>
        </authorList>
    </citation>
    <scope>NUCLEOTIDE SEQUENCE [LARGE SCALE GENOMIC DNA]</scope>
    <source>
        <strain evidence="3">CCUG 66188</strain>
    </source>
</reference>
<comment type="caution">
    <text evidence="2">The sequence shown here is derived from an EMBL/GenBank/DDBJ whole genome shotgun (WGS) entry which is preliminary data.</text>
</comment>
<evidence type="ECO:0000313" key="2">
    <source>
        <dbReference type="EMBL" id="MFC4676314.1"/>
    </source>
</evidence>
<protein>
    <submittedName>
        <fullName evidence="2">DUF6624 domain-containing protein</fullName>
    </submittedName>
</protein>
<name>A0ABV9L1D8_9BACT</name>
<organism evidence="2 3">
    <name type="scientific">Dysgonomonas termitidis</name>
    <dbReference type="NCBI Taxonomy" id="1516126"/>
    <lineage>
        <taxon>Bacteria</taxon>
        <taxon>Pseudomonadati</taxon>
        <taxon>Bacteroidota</taxon>
        <taxon>Bacteroidia</taxon>
        <taxon>Bacteroidales</taxon>
        <taxon>Dysgonomonadaceae</taxon>
        <taxon>Dysgonomonas</taxon>
    </lineage>
</organism>